<dbReference type="AlphaFoldDB" id="A0A6G0WW35"/>
<sequence>MSCCPPNSEPARLNPTTDETPLKIGSTPVFFYDNAASEHLVLVFPDAMGPDSSRTKANCVKLSADFKVALVDITPEYLTDLSKVAEWVQARPFESLLPKVHEVVRHFKSVHNVNKVAALGYCWGAWIAARYSGVQANELSAAISFHPSWFLQDLLDGEERSGVKIAHDISVPQLILTAGNDRDWLKPGGDVERILKDRGIPAKLREFPNVAHGWMNRGELTEVAVATAFQAAWDEEALPFLREYLK</sequence>
<feature type="domain" description="Dienelactone hydrolase" evidence="2">
    <location>
        <begin position="79"/>
        <end position="244"/>
    </location>
</feature>
<dbReference type="Pfam" id="PF01738">
    <property type="entry name" value="DLH"/>
    <property type="match status" value="1"/>
</dbReference>
<proteinExistence type="predicted"/>
<dbReference type="InterPro" id="IPR029058">
    <property type="entry name" value="AB_hydrolase_fold"/>
</dbReference>
<evidence type="ECO:0000259" key="2">
    <source>
        <dbReference type="Pfam" id="PF01738"/>
    </source>
</evidence>
<evidence type="ECO:0000256" key="1">
    <source>
        <dbReference type="SAM" id="MobiDB-lite"/>
    </source>
</evidence>
<dbReference type="SUPFAM" id="SSF53474">
    <property type="entry name" value="alpha/beta-Hydrolases"/>
    <property type="match status" value="1"/>
</dbReference>
<dbReference type="InterPro" id="IPR002925">
    <property type="entry name" value="Dienelactn_hydro"/>
</dbReference>
<feature type="region of interest" description="Disordered" evidence="1">
    <location>
        <begin position="1"/>
        <end position="20"/>
    </location>
</feature>
<protein>
    <recommendedName>
        <fullName evidence="2">Dienelactone hydrolase domain-containing protein</fullName>
    </recommendedName>
</protein>
<evidence type="ECO:0000313" key="3">
    <source>
        <dbReference type="EMBL" id="KAF0731696.1"/>
    </source>
</evidence>
<organism evidence="3 4">
    <name type="scientific">Aphanomyces euteiches</name>
    <dbReference type="NCBI Taxonomy" id="100861"/>
    <lineage>
        <taxon>Eukaryota</taxon>
        <taxon>Sar</taxon>
        <taxon>Stramenopiles</taxon>
        <taxon>Oomycota</taxon>
        <taxon>Saprolegniomycetes</taxon>
        <taxon>Saprolegniales</taxon>
        <taxon>Verrucalvaceae</taxon>
        <taxon>Aphanomyces</taxon>
    </lineage>
</organism>
<dbReference type="PANTHER" id="PTHR17630">
    <property type="entry name" value="DIENELACTONE HYDROLASE"/>
    <property type="match status" value="1"/>
</dbReference>
<dbReference type="PANTHER" id="PTHR17630:SF44">
    <property type="entry name" value="PROTEIN AIM2"/>
    <property type="match status" value="1"/>
</dbReference>
<dbReference type="EMBL" id="VJMJ01000140">
    <property type="protein sequence ID" value="KAF0731696.1"/>
    <property type="molecule type" value="Genomic_DNA"/>
</dbReference>
<gene>
    <name evidence="3" type="ORF">Ae201684_011000</name>
</gene>
<dbReference type="Gene3D" id="3.40.50.1820">
    <property type="entry name" value="alpha/beta hydrolase"/>
    <property type="match status" value="1"/>
</dbReference>
<evidence type="ECO:0000313" key="4">
    <source>
        <dbReference type="Proteomes" id="UP000481153"/>
    </source>
</evidence>
<accession>A0A6G0WW35</accession>
<dbReference type="GO" id="GO:0016787">
    <property type="term" value="F:hydrolase activity"/>
    <property type="evidence" value="ECO:0007669"/>
    <property type="project" value="InterPro"/>
</dbReference>
<reference evidence="3 4" key="1">
    <citation type="submission" date="2019-07" db="EMBL/GenBank/DDBJ databases">
        <title>Genomics analysis of Aphanomyces spp. identifies a new class of oomycete effector associated with host adaptation.</title>
        <authorList>
            <person name="Gaulin E."/>
        </authorList>
    </citation>
    <scope>NUCLEOTIDE SEQUENCE [LARGE SCALE GENOMIC DNA]</scope>
    <source>
        <strain evidence="3 4">ATCC 201684</strain>
    </source>
</reference>
<dbReference type="Proteomes" id="UP000481153">
    <property type="component" value="Unassembled WGS sequence"/>
</dbReference>
<name>A0A6G0WW35_9STRA</name>
<dbReference type="VEuPathDB" id="FungiDB:AeMF1_003546"/>
<comment type="caution">
    <text evidence="3">The sequence shown here is derived from an EMBL/GenBank/DDBJ whole genome shotgun (WGS) entry which is preliminary data.</text>
</comment>
<keyword evidence="4" id="KW-1185">Reference proteome</keyword>